<dbReference type="EMBL" id="LMVP01000179">
    <property type="protein sequence ID" value="PAV12790.1"/>
    <property type="molecule type" value="Genomic_DNA"/>
</dbReference>
<name>A0A2A2HU36_9EURY</name>
<proteinExistence type="predicted"/>
<organism evidence="1 2">
    <name type="scientific">Methanosarcina spelaei</name>
    <dbReference type="NCBI Taxonomy" id="1036679"/>
    <lineage>
        <taxon>Archaea</taxon>
        <taxon>Methanobacteriati</taxon>
        <taxon>Methanobacteriota</taxon>
        <taxon>Stenosarchaea group</taxon>
        <taxon>Methanomicrobia</taxon>
        <taxon>Methanosarcinales</taxon>
        <taxon>Methanosarcinaceae</taxon>
        <taxon>Methanosarcina</taxon>
    </lineage>
</organism>
<evidence type="ECO:0000313" key="1">
    <source>
        <dbReference type="EMBL" id="PAV12790.1"/>
    </source>
</evidence>
<dbReference type="Proteomes" id="UP000218164">
    <property type="component" value="Unassembled WGS sequence"/>
</dbReference>
<comment type="caution">
    <text evidence="1">The sequence shown here is derived from an EMBL/GenBank/DDBJ whole genome shotgun (WGS) entry which is preliminary data.</text>
</comment>
<sequence>MDRGYGFPDIREEVKKYSYTAHIKSLGEENIRVRYQVLGQKDGSGFVGIRTFKSHLSHL</sequence>
<accession>A0A2A2HU36</accession>
<protein>
    <submittedName>
        <fullName evidence="1">Uncharacterized protein</fullName>
    </submittedName>
</protein>
<keyword evidence="2" id="KW-1185">Reference proteome</keyword>
<gene>
    <name evidence="1" type="ORF">ASJ81_05835</name>
</gene>
<evidence type="ECO:0000313" key="2">
    <source>
        <dbReference type="Proteomes" id="UP000218164"/>
    </source>
</evidence>
<dbReference type="AlphaFoldDB" id="A0A2A2HU36"/>
<reference evidence="1 2" key="1">
    <citation type="journal article" date="2017" name="BMC Genomics">
        <title>Genomic analysis of methanogenic archaea reveals a shift towards energy conservation.</title>
        <authorList>
            <person name="Gilmore S.P."/>
            <person name="Henske J.K."/>
            <person name="Sexton J.A."/>
            <person name="Solomon K.V."/>
            <person name="Seppala S."/>
            <person name="Yoo J.I."/>
            <person name="Huyett L.M."/>
            <person name="Pressman A."/>
            <person name="Cogan J.Z."/>
            <person name="Kivenson V."/>
            <person name="Peng X."/>
            <person name="Tan Y."/>
            <person name="Valentine D.L."/>
            <person name="O'Malley M.A."/>
        </authorList>
    </citation>
    <scope>NUCLEOTIDE SEQUENCE [LARGE SCALE GENOMIC DNA]</scope>
    <source>
        <strain evidence="1 2">MC-15</strain>
    </source>
</reference>